<feature type="transmembrane region" description="Helical" evidence="2">
    <location>
        <begin position="558"/>
        <end position="582"/>
    </location>
</feature>
<feature type="transmembrane region" description="Helical" evidence="2">
    <location>
        <begin position="869"/>
        <end position="886"/>
    </location>
</feature>
<feature type="transmembrane region" description="Helical" evidence="2">
    <location>
        <begin position="803"/>
        <end position="823"/>
    </location>
</feature>
<keyword evidence="2" id="KW-0472">Membrane</keyword>
<dbReference type="AlphaFoldDB" id="A0A8J8P6U0"/>
<evidence type="ECO:0000313" key="3">
    <source>
        <dbReference type="EMBL" id="TNV86994.1"/>
    </source>
</evidence>
<evidence type="ECO:0000313" key="4">
    <source>
        <dbReference type="Proteomes" id="UP000785679"/>
    </source>
</evidence>
<reference evidence="3" key="1">
    <citation type="submission" date="2019-06" db="EMBL/GenBank/DDBJ databases">
        <authorList>
            <person name="Zheng W."/>
        </authorList>
    </citation>
    <scope>NUCLEOTIDE SEQUENCE</scope>
    <source>
        <strain evidence="3">QDHG01</strain>
    </source>
</reference>
<keyword evidence="2" id="KW-0812">Transmembrane</keyword>
<sequence>MGILHMPLESDTCLNSLVELQETNLSDETFIQKNTDIAYSLTSDSYLSLTLSAIISHNEDVEVLEGRTTDLTNVNKVCQTIEHVVYSDQTFYPNQINQLINLPRARPRTETLLHSCKTDLEYDIEIEDIEGHVYSFNPIDYPAIILSLTFGTNQIKPAYKVTLSYNNAIGIQYASYIAPAFYLKAACDVGGNFKFEYNYTIGEPELILNSSAIFPQTSCVFSYQAVGVQPRNLFEIESTLFSFDGQDVIVFGTNSDMVGSTYELQICSFLFGQLYGTAHISVHIKDFPKAIFNALLNRGPPIFQTPLEGEVTIFAGKEHTLTLPQISDPDNDKYDITVQFGGAAAFSRFQNLTLIFSPLQLHASIIPYNVQIILSDLNADLPLISKYQVNVKVLYEARQQNNGSQSELGNTGTGGSSGDSQNVRRVLSKLKLIEVTYDAKAKIKIIGIQNEQMYQAFTNSTFKIIISSRDFNETVAYTIDSLSSNIMTLSLTFLDPTTLSTSQTFDTLQITTLTSTRVTTFNTIETIPKGLTLEHFIPMQIAPDQIVQQSKLIQTSSIASYALISYNIFLNIFLQGFLSYLFGQLNDISQLLMLSLININIPGQTKVIMKVLMDFVQMDLLQTGMWVNEIVGVTEEDDVAISPAFEQAGYGSQNTVSNLGSTFVFINALASLYGVFQIIGLVAKVIPQTKKLVERWNNLAFWNLPIRFFIQQYQAILTASLINIFQALNNFSISQEEFSFQIDTAGRKLSVYLALALFALSLILPFVFALVICKNRTQLNTKAFTQKYGTLLEGLNLSYSSKLIPYFNVLSLIRWAFSLYVLIYLQPYPLIQIIILAYLTLVFSYLTFTFQPYESQEGFFNINENHFKVFNEVLVFYYLFAMVLLTDFNTYEEVREKAAFAELSIICLSVFSNLIKALLVGFNEIIKKVQNKQAKKYSMENGTNNKLQENQNKSNIEEHKSEPELIEYNESVFVSDVYSEPEKQRNISANKAIMQAKRVIQRAFRNQRKFPETHVVITLQEENTRIEDQNMTIFNHEAAHKEISQPQIFLPNAREESSVFNEDLRRAMELQRNFYEKFKQ</sequence>
<feature type="transmembrane region" description="Helical" evidence="2">
    <location>
        <begin position="898"/>
        <end position="922"/>
    </location>
</feature>
<feature type="transmembrane region" description="Helical" evidence="2">
    <location>
        <begin position="829"/>
        <end position="848"/>
    </location>
</feature>
<keyword evidence="4" id="KW-1185">Reference proteome</keyword>
<protein>
    <recommendedName>
        <fullName evidence="5">TRP C-terminal domain-containing protein</fullName>
    </recommendedName>
</protein>
<organism evidence="3 4">
    <name type="scientific">Halteria grandinella</name>
    <dbReference type="NCBI Taxonomy" id="5974"/>
    <lineage>
        <taxon>Eukaryota</taxon>
        <taxon>Sar</taxon>
        <taxon>Alveolata</taxon>
        <taxon>Ciliophora</taxon>
        <taxon>Intramacronucleata</taxon>
        <taxon>Spirotrichea</taxon>
        <taxon>Stichotrichia</taxon>
        <taxon>Sporadotrichida</taxon>
        <taxon>Halteriidae</taxon>
        <taxon>Halteria</taxon>
    </lineage>
</organism>
<dbReference type="EMBL" id="RRYP01000688">
    <property type="protein sequence ID" value="TNV86994.1"/>
    <property type="molecule type" value="Genomic_DNA"/>
</dbReference>
<dbReference type="Proteomes" id="UP000785679">
    <property type="component" value="Unassembled WGS sequence"/>
</dbReference>
<comment type="caution">
    <text evidence="3">The sequence shown here is derived from an EMBL/GenBank/DDBJ whole genome shotgun (WGS) entry which is preliminary data.</text>
</comment>
<feature type="transmembrane region" description="Helical" evidence="2">
    <location>
        <begin position="664"/>
        <end position="687"/>
    </location>
</feature>
<name>A0A8J8P6U0_HALGN</name>
<accession>A0A8J8P6U0</accession>
<feature type="region of interest" description="Disordered" evidence="1">
    <location>
        <begin position="402"/>
        <end position="421"/>
    </location>
</feature>
<evidence type="ECO:0008006" key="5">
    <source>
        <dbReference type="Google" id="ProtNLM"/>
    </source>
</evidence>
<evidence type="ECO:0000256" key="2">
    <source>
        <dbReference type="SAM" id="Phobius"/>
    </source>
</evidence>
<proteinExistence type="predicted"/>
<feature type="transmembrane region" description="Helical" evidence="2">
    <location>
        <begin position="749"/>
        <end position="772"/>
    </location>
</feature>
<gene>
    <name evidence="3" type="ORF">FGO68_gene13774</name>
</gene>
<keyword evidence="2" id="KW-1133">Transmembrane helix</keyword>
<evidence type="ECO:0000256" key="1">
    <source>
        <dbReference type="SAM" id="MobiDB-lite"/>
    </source>
</evidence>